<organism evidence="14 15">
    <name type="scientific">Aspergillus nanangensis</name>
    <dbReference type="NCBI Taxonomy" id="2582783"/>
    <lineage>
        <taxon>Eukaryota</taxon>
        <taxon>Fungi</taxon>
        <taxon>Dikarya</taxon>
        <taxon>Ascomycota</taxon>
        <taxon>Pezizomycotina</taxon>
        <taxon>Eurotiomycetes</taxon>
        <taxon>Eurotiomycetidae</taxon>
        <taxon>Eurotiales</taxon>
        <taxon>Aspergillaceae</taxon>
        <taxon>Aspergillus</taxon>
        <taxon>Aspergillus subgen. Circumdati</taxon>
    </lineage>
</organism>
<dbReference type="GO" id="GO:0005576">
    <property type="term" value="C:extracellular region"/>
    <property type="evidence" value="ECO:0007669"/>
    <property type="project" value="UniProtKB-SubCell"/>
</dbReference>
<comment type="similarity">
    <text evidence="2">Belongs to the MIF family.</text>
</comment>
<evidence type="ECO:0000256" key="3">
    <source>
        <dbReference type="ARBA" id="ARBA00022514"/>
    </source>
</evidence>
<comment type="subcellular location">
    <subcellularLocation>
        <location evidence="1">Secreted</location>
    </subcellularLocation>
</comment>
<evidence type="ECO:0000256" key="1">
    <source>
        <dbReference type="ARBA" id="ARBA00004613"/>
    </source>
</evidence>
<sequence>MAPVRKKIDFSLLRGHNNLSSTSSTSLSPTIPVLESPLTYLSLTNPATVSEAAMTQKSQMDKGPARPSVFIEEKDEDDDTTPDLMRGLTPGVKSSRVSHRSMEDQLPHQAKIQYFEGAFNTRPPQSPRDRINQLSAIVVELKVNIMVHDVESLAAAIASHMARIYQKSDASMMVNIQQGACLRFGQSPFPAYSMKVFALPYLIAQITNLRNATFIQAVLQDFLHIPANRGIVLFFPVSEQNFAINGMTIIGEITRLEHHSRDERPGILKTISRSMGRRPNKSSSTSSTGVSEATTSSWAQGTEEPMLLELEQNSLSIETPKSEEGVAPIKKSRSLRQFLSRRGSDNQGPTGAA</sequence>
<accession>A0AAD4GQI1</accession>
<keyword evidence="5" id="KW-0413">Isomerase</keyword>
<reference evidence="14" key="2">
    <citation type="submission" date="2020-02" db="EMBL/GenBank/DDBJ databases">
        <authorList>
            <person name="Gilchrist C.L.M."/>
            <person name="Chooi Y.-H."/>
        </authorList>
    </citation>
    <scope>NUCLEOTIDE SEQUENCE</scope>
    <source>
        <strain evidence="14">MST-FP2251</strain>
    </source>
</reference>
<evidence type="ECO:0000256" key="7">
    <source>
        <dbReference type="ARBA" id="ARBA00036823"/>
    </source>
</evidence>
<dbReference type="AlphaFoldDB" id="A0AAD4GQI1"/>
<feature type="region of interest" description="Disordered" evidence="13">
    <location>
        <begin position="269"/>
        <end position="353"/>
    </location>
</feature>
<proteinExistence type="inferred from homology"/>
<evidence type="ECO:0000256" key="8">
    <source>
        <dbReference type="ARBA" id="ARBA00038932"/>
    </source>
</evidence>
<feature type="compositionally biased region" description="Low complexity" evidence="13">
    <location>
        <begin position="282"/>
        <end position="297"/>
    </location>
</feature>
<dbReference type="Pfam" id="PF01187">
    <property type="entry name" value="MIF"/>
    <property type="match status" value="1"/>
</dbReference>
<evidence type="ECO:0000256" key="4">
    <source>
        <dbReference type="ARBA" id="ARBA00022525"/>
    </source>
</evidence>
<evidence type="ECO:0000256" key="9">
    <source>
        <dbReference type="ARBA" id="ARBA00039086"/>
    </source>
</evidence>
<keyword evidence="15" id="KW-1185">Reference proteome</keyword>
<evidence type="ECO:0000256" key="12">
    <source>
        <dbReference type="ARBA" id="ARBA00042730"/>
    </source>
</evidence>
<comment type="catalytic activity">
    <reaction evidence="6">
        <text>3-phenylpyruvate = enol-phenylpyruvate</text>
        <dbReference type="Rhea" id="RHEA:17097"/>
        <dbReference type="ChEBI" id="CHEBI:16815"/>
        <dbReference type="ChEBI" id="CHEBI:18005"/>
        <dbReference type="EC" id="5.3.2.1"/>
    </reaction>
</comment>
<dbReference type="EMBL" id="VCAU01000094">
    <property type="protein sequence ID" value="KAF9885536.1"/>
    <property type="molecule type" value="Genomic_DNA"/>
</dbReference>
<evidence type="ECO:0000256" key="2">
    <source>
        <dbReference type="ARBA" id="ARBA00005851"/>
    </source>
</evidence>
<dbReference type="PANTHER" id="PTHR11954">
    <property type="entry name" value="D-DOPACHROME DECARBOXYLASE"/>
    <property type="match status" value="1"/>
</dbReference>
<evidence type="ECO:0000256" key="5">
    <source>
        <dbReference type="ARBA" id="ARBA00023235"/>
    </source>
</evidence>
<dbReference type="GO" id="GO:0050178">
    <property type="term" value="F:phenylpyruvate tautomerase activity"/>
    <property type="evidence" value="ECO:0007669"/>
    <property type="project" value="UniProtKB-EC"/>
</dbReference>
<comment type="catalytic activity">
    <reaction evidence="7">
        <text>L-dopachrome = 5,6-dihydroxyindole-2-carboxylate</text>
        <dbReference type="Rhea" id="RHEA:13041"/>
        <dbReference type="ChEBI" id="CHEBI:16875"/>
        <dbReference type="ChEBI" id="CHEBI:57509"/>
        <dbReference type="EC" id="5.3.3.12"/>
    </reaction>
</comment>
<reference evidence="14" key="1">
    <citation type="journal article" date="2019" name="Beilstein J. Org. Chem.">
        <title>Nanangenines: drimane sesquiterpenoids as the dominant metabolite cohort of a novel Australian fungus, Aspergillus nanangensis.</title>
        <authorList>
            <person name="Lacey H.J."/>
            <person name="Gilchrist C.L.M."/>
            <person name="Crombie A."/>
            <person name="Kalaitzis J.A."/>
            <person name="Vuong D."/>
            <person name="Rutledge P.J."/>
            <person name="Turner P."/>
            <person name="Pitt J.I."/>
            <person name="Lacey E."/>
            <person name="Chooi Y.H."/>
            <person name="Piggott A.M."/>
        </authorList>
    </citation>
    <scope>NUCLEOTIDE SEQUENCE</scope>
    <source>
        <strain evidence="14">MST-FP2251</strain>
    </source>
</reference>
<dbReference type="GO" id="GO:0004167">
    <property type="term" value="F:dopachrome isomerase activity"/>
    <property type="evidence" value="ECO:0007669"/>
    <property type="project" value="UniProtKB-EC"/>
</dbReference>
<dbReference type="PANTHER" id="PTHR11954:SF6">
    <property type="entry name" value="MACROPHAGE MIGRATION INHIBITORY FACTOR"/>
    <property type="match status" value="1"/>
</dbReference>
<dbReference type="SUPFAM" id="SSF55331">
    <property type="entry name" value="Tautomerase/MIF"/>
    <property type="match status" value="1"/>
</dbReference>
<protein>
    <recommendedName>
        <fullName evidence="12">L-dopachrome isomerase</fullName>
        <ecNumber evidence="9">5.3.2.1</ecNumber>
        <ecNumber evidence="8">5.3.3.12</ecNumber>
    </recommendedName>
    <alternativeName>
        <fullName evidence="10">L-dopachrome tautomerase</fullName>
    </alternativeName>
    <alternativeName>
        <fullName evidence="11">Phenylpyruvate tautomerase</fullName>
    </alternativeName>
</protein>
<dbReference type="Gene3D" id="3.30.429.10">
    <property type="entry name" value="Macrophage Migration Inhibitory Factor"/>
    <property type="match status" value="1"/>
</dbReference>
<name>A0AAD4GQI1_ASPNN</name>
<dbReference type="EC" id="5.3.3.12" evidence="8"/>
<evidence type="ECO:0000313" key="15">
    <source>
        <dbReference type="Proteomes" id="UP001194746"/>
    </source>
</evidence>
<evidence type="ECO:0000256" key="6">
    <source>
        <dbReference type="ARBA" id="ARBA00036735"/>
    </source>
</evidence>
<evidence type="ECO:0000256" key="11">
    <source>
        <dbReference type="ARBA" id="ARBA00041912"/>
    </source>
</evidence>
<evidence type="ECO:0000256" key="10">
    <source>
        <dbReference type="ARBA" id="ARBA00041631"/>
    </source>
</evidence>
<feature type="region of interest" description="Disordered" evidence="13">
    <location>
        <begin position="75"/>
        <end position="98"/>
    </location>
</feature>
<dbReference type="InterPro" id="IPR001398">
    <property type="entry name" value="Macrophage_inhib_fac"/>
</dbReference>
<dbReference type="EC" id="5.3.2.1" evidence="9"/>
<keyword evidence="4" id="KW-0964">Secreted</keyword>
<keyword evidence="3" id="KW-0202">Cytokine</keyword>
<evidence type="ECO:0000313" key="14">
    <source>
        <dbReference type="EMBL" id="KAF9885536.1"/>
    </source>
</evidence>
<comment type="caution">
    <text evidence="14">The sequence shown here is derived from an EMBL/GenBank/DDBJ whole genome shotgun (WGS) entry which is preliminary data.</text>
</comment>
<dbReference type="Proteomes" id="UP001194746">
    <property type="component" value="Unassembled WGS sequence"/>
</dbReference>
<gene>
    <name evidence="14" type="ORF">FE257_012864</name>
</gene>
<evidence type="ECO:0000256" key="13">
    <source>
        <dbReference type="SAM" id="MobiDB-lite"/>
    </source>
</evidence>
<dbReference type="InterPro" id="IPR014347">
    <property type="entry name" value="Tautomerase/MIF_sf"/>
</dbReference>